<protein>
    <recommendedName>
        <fullName evidence="3">Peptidase S9 prolyl oligopeptidase catalytic domain-containing protein</fullName>
    </recommendedName>
</protein>
<dbReference type="EMBL" id="JACWFH010000035">
    <property type="protein sequence ID" value="MBY0099340.1"/>
    <property type="molecule type" value="Genomic_DNA"/>
</dbReference>
<evidence type="ECO:0008006" key="3">
    <source>
        <dbReference type="Google" id="ProtNLM"/>
    </source>
</evidence>
<accession>A0ABS7KAV2</accession>
<dbReference type="RefSeq" id="WP_221875551.1">
    <property type="nucleotide sequence ID" value="NZ_JACWFH010000035.1"/>
</dbReference>
<evidence type="ECO:0000313" key="1">
    <source>
        <dbReference type="EMBL" id="MBY0099340.1"/>
    </source>
</evidence>
<dbReference type="Proteomes" id="UP000769780">
    <property type="component" value="Unassembled WGS sequence"/>
</dbReference>
<name>A0ABS7KAV2_9BACI</name>
<sequence length="97" mass="11066">METYNQNGLPPIKPYGYGTDMGQAKSAHDEIDVYVNDEFVGKKIFVTQNEDADDIVDFLKLQGVEDVTTELNGDHYVINSNNPERLKQVLEVYLQNR</sequence>
<evidence type="ECO:0000313" key="2">
    <source>
        <dbReference type="Proteomes" id="UP000769780"/>
    </source>
</evidence>
<comment type="caution">
    <text evidence="1">The sequence shown here is derived from an EMBL/GenBank/DDBJ whole genome shotgun (WGS) entry which is preliminary data.</text>
</comment>
<keyword evidence="2" id="KW-1185">Reference proteome</keyword>
<proteinExistence type="predicted"/>
<gene>
    <name evidence="1" type="ORF">H0185_21470</name>
</gene>
<organism evidence="1 2">
    <name type="scientific">Mesobacillus maritimus</name>
    <dbReference type="NCBI Taxonomy" id="1643336"/>
    <lineage>
        <taxon>Bacteria</taxon>
        <taxon>Bacillati</taxon>
        <taxon>Bacillota</taxon>
        <taxon>Bacilli</taxon>
        <taxon>Bacillales</taxon>
        <taxon>Bacillaceae</taxon>
        <taxon>Mesobacillus</taxon>
    </lineage>
</organism>
<reference evidence="1 2" key="1">
    <citation type="submission" date="2020-07" db="EMBL/GenBank/DDBJ databases">
        <title>Fungal Genomes of the International Space Station.</title>
        <authorList>
            <person name="Seuylemezian A."/>
            <person name="Singh N.K."/>
            <person name="Wood J."/>
            <person name="Venkateswaran K."/>
        </authorList>
    </citation>
    <scope>NUCLEOTIDE SEQUENCE [LARGE SCALE GENOMIC DNA]</scope>
    <source>
        <strain evidence="1 2">PL-B2</strain>
    </source>
</reference>